<dbReference type="Pfam" id="PF10681">
    <property type="entry name" value="Rot1"/>
    <property type="match status" value="1"/>
</dbReference>
<accession>A0ABY7CRY3</accession>
<organism evidence="2 3">
    <name type="scientific">Puccinia triticina</name>
    <dbReference type="NCBI Taxonomy" id="208348"/>
    <lineage>
        <taxon>Eukaryota</taxon>
        <taxon>Fungi</taxon>
        <taxon>Dikarya</taxon>
        <taxon>Basidiomycota</taxon>
        <taxon>Pucciniomycotina</taxon>
        <taxon>Pucciniomycetes</taxon>
        <taxon>Pucciniales</taxon>
        <taxon>Pucciniaceae</taxon>
        <taxon>Puccinia</taxon>
    </lineage>
</organism>
<dbReference type="Proteomes" id="UP001164743">
    <property type="component" value="Chromosome 9A"/>
</dbReference>
<evidence type="ECO:0000313" key="2">
    <source>
        <dbReference type="EMBL" id="WAQ88034.1"/>
    </source>
</evidence>
<evidence type="ECO:0000313" key="3">
    <source>
        <dbReference type="Proteomes" id="UP001164743"/>
    </source>
</evidence>
<dbReference type="InterPro" id="IPR019623">
    <property type="entry name" value="Rot1"/>
</dbReference>
<reference evidence="2" key="1">
    <citation type="submission" date="2022-10" db="EMBL/GenBank/DDBJ databases">
        <title>Puccinia triticina Genome sequencing and assembly.</title>
        <authorList>
            <person name="Li C."/>
        </authorList>
    </citation>
    <scope>NUCLEOTIDE SEQUENCE</scope>
    <source>
        <strain evidence="2">Pt15</strain>
    </source>
</reference>
<dbReference type="EMBL" id="CP110429">
    <property type="protein sequence ID" value="WAQ88034.1"/>
    <property type="molecule type" value="Genomic_DNA"/>
</dbReference>
<name>A0ABY7CRY3_9BASI</name>
<dbReference type="PANTHER" id="PTHR28090:SF2">
    <property type="entry name" value="PROTEIN ROT1"/>
    <property type="match status" value="1"/>
</dbReference>
<feature type="region of interest" description="Disordered" evidence="1">
    <location>
        <begin position="1"/>
        <end position="53"/>
    </location>
</feature>
<feature type="compositionally biased region" description="Polar residues" evidence="1">
    <location>
        <begin position="258"/>
        <end position="268"/>
    </location>
</feature>
<evidence type="ECO:0000256" key="1">
    <source>
        <dbReference type="SAM" id="MobiDB-lite"/>
    </source>
</evidence>
<dbReference type="GeneID" id="77813233"/>
<feature type="compositionally biased region" description="Low complexity" evidence="1">
    <location>
        <begin position="14"/>
        <end position="28"/>
    </location>
</feature>
<dbReference type="PANTHER" id="PTHR28090">
    <property type="entry name" value="PROTEIN ROT1"/>
    <property type="match status" value="1"/>
</dbReference>
<keyword evidence="3" id="KW-1185">Reference proteome</keyword>
<evidence type="ECO:0008006" key="4">
    <source>
        <dbReference type="Google" id="ProtNLM"/>
    </source>
</evidence>
<protein>
    <recommendedName>
        <fullName evidence="4">Protein ROT1</fullName>
    </recommendedName>
</protein>
<sequence length="280" mass="31490">MRRVPAPYQRKWKASPSSNPASTTNPHPKYYKAPSKKKTMMAHSHPQTKSLSSKRSTTWASSLVSLISISSLVLLASAQHDFTSNVTDLSGTWSSGWGSVRTGAGFANPVNFSFNYPPTSGISMSFTSDGYWEEAQYRFVSNGTRPNCVKAVVLWQHGRYTLESNGSLTTQPIEADGRIQIQDPCAAQTSIITYYYQPGLYQSWQIFNDAHHNTYNLQLQAFDNALFPRLYLVTRPPDMLPTNQLTSKSKKSKRSLPEQHTGSTPSSSKLWKRWYDAWMS</sequence>
<feature type="region of interest" description="Disordered" evidence="1">
    <location>
        <begin position="241"/>
        <end position="268"/>
    </location>
</feature>
<gene>
    <name evidence="2" type="ORF">PtA15_9A159</name>
</gene>
<dbReference type="RefSeq" id="XP_053023589.1">
    <property type="nucleotide sequence ID" value="XM_053172338.1"/>
</dbReference>
<proteinExistence type="predicted"/>